<dbReference type="InterPro" id="IPR027417">
    <property type="entry name" value="P-loop_NTPase"/>
</dbReference>
<reference evidence="10" key="1">
    <citation type="submission" date="2024-05" db="EMBL/GenBank/DDBJ databases">
        <title>Isolation and characterization of Sporomusa carbonis sp. nov., a carboxydotrophic hydrogenogen in the genus of Sporomusa isolated from a charcoal burning pile.</title>
        <authorList>
            <person name="Boeer T."/>
            <person name="Rosenbaum F."/>
            <person name="Eysell L."/>
            <person name="Mueller V."/>
            <person name="Daniel R."/>
            <person name="Poehlein A."/>
        </authorList>
    </citation>
    <scope>NUCLEOTIDE SEQUENCE [LARGE SCALE GENOMIC DNA]</scope>
    <source>
        <strain evidence="10">DSM 3132</strain>
    </source>
</reference>
<organism evidence="10 11">
    <name type="scientific">Sporomusa acidovorans (strain ATCC 49682 / DSM 3132 / Mol)</name>
    <dbReference type="NCBI Taxonomy" id="1123286"/>
    <lineage>
        <taxon>Bacteria</taxon>
        <taxon>Bacillati</taxon>
        <taxon>Bacillota</taxon>
        <taxon>Negativicutes</taxon>
        <taxon>Selenomonadales</taxon>
        <taxon>Sporomusaceae</taxon>
        <taxon>Sporomusa</taxon>
    </lineage>
</organism>
<dbReference type="Gene3D" id="3.30.70.260">
    <property type="match status" value="1"/>
</dbReference>
<evidence type="ECO:0000313" key="10">
    <source>
        <dbReference type="EMBL" id="XFO74597.1"/>
    </source>
</evidence>
<keyword evidence="4" id="KW-0805">Transcription regulation</keyword>
<evidence type="ECO:0000256" key="7">
    <source>
        <dbReference type="ARBA" id="ARBA00029500"/>
    </source>
</evidence>
<dbReference type="SMART" id="SM00091">
    <property type="entry name" value="PAS"/>
    <property type="match status" value="1"/>
</dbReference>
<sequence length="526" mass="59385">MIFMKTYLRLEIISCDRMGMVLDILKKVYVNNISIHSLEVFPNKVYVKVETLEEEGKKLHIIKNLLSINGVLKVQEIELLSYEKNERRLRAIIDAVQDGILAINHNGEVELFNNYCEKIFHIKKENIVGKNIKELLGFGGPIINLLKTGENYDNIEVFTKNAKNSFHYITSGRSVKDDKGKTIAAVASLKDIDEAIEMSNAITSKEEFVFKNIIGNSSSITKTKEICIAVAKSNSTILLRGESGTGKELFASAIHKLSARADKNFIAINCAALPDNLIESELFGYVKGSFTGATKNGKTGLFKAADNGTLFLDEIGELSLPLQAKLLRVLQEGTIRKIGSSVEEKVDVRIIAATNRNLEDMIKNNTFREDLYYRLNVIPIYIPSLRDRIEDISMLVNYFIKILNKQMGRNIKGAEMEFIEELVKFNWPGNIRELKNVVERAMNLCHGSFLKRENLIMDFQKTTNYEIDSKNHEFNFKLKDVVEAAEKKALISAIQNCKSCRNAAKALGVSHTTIINKLNKYGINFH</sequence>
<dbReference type="Gene3D" id="1.10.8.60">
    <property type="match status" value="1"/>
</dbReference>
<accession>A0ABZ3J875</accession>
<evidence type="ECO:0000256" key="4">
    <source>
        <dbReference type="ARBA" id="ARBA00023015"/>
    </source>
</evidence>
<dbReference type="Pfam" id="PF00158">
    <property type="entry name" value="Sigma54_activat"/>
    <property type="match status" value="1"/>
</dbReference>
<dbReference type="Pfam" id="PF25601">
    <property type="entry name" value="AAA_lid_14"/>
    <property type="match status" value="1"/>
</dbReference>
<dbReference type="NCBIfam" id="TIGR00229">
    <property type="entry name" value="sensory_box"/>
    <property type="match status" value="1"/>
</dbReference>
<dbReference type="SUPFAM" id="SSF55785">
    <property type="entry name" value="PYP-like sensor domain (PAS domain)"/>
    <property type="match status" value="1"/>
</dbReference>
<dbReference type="SMART" id="SM00382">
    <property type="entry name" value="AAA"/>
    <property type="match status" value="1"/>
</dbReference>
<keyword evidence="3" id="KW-0067">ATP-binding</keyword>
<evidence type="ECO:0000313" key="11">
    <source>
        <dbReference type="Proteomes" id="UP000216052"/>
    </source>
</evidence>
<dbReference type="SUPFAM" id="SSF52540">
    <property type="entry name" value="P-loop containing nucleoside triphosphate hydrolases"/>
    <property type="match status" value="1"/>
</dbReference>
<dbReference type="Proteomes" id="UP000216052">
    <property type="component" value="Chromosome"/>
</dbReference>
<gene>
    <name evidence="10" type="primary">norR_31</name>
    <name evidence="10" type="ORF">SPACI_047070</name>
</gene>
<dbReference type="NCBIfam" id="TIGR04381">
    <property type="entry name" value="HTH_TypR"/>
    <property type="match status" value="1"/>
</dbReference>
<dbReference type="InterPro" id="IPR030828">
    <property type="entry name" value="HTH_TyrR"/>
</dbReference>
<dbReference type="InterPro" id="IPR000014">
    <property type="entry name" value="PAS"/>
</dbReference>
<dbReference type="Gene3D" id="1.10.10.60">
    <property type="entry name" value="Homeodomain-like"/>
    <property type="match status" value="1"/>
</dbReference>
<keyword evidence="2" id="KW-0058">Aromatic hydrocarbons catabolism</keyword>
<dbReference type="InterPro" id="IPR003593">
    <property type="entry name" value="AAA+_ATPase"/>
</dbReference>
<dbReference type="Gene3D" id="3.40.50.300">
    <property type="entry name" value="P-loop containing nucleotide triphosphate hydrolases"/>
    <property type="match status" value="1"/>
</dbReference>
<evidence type="ECO:0000259" key="9">
    <source>
        <dbReference type="PROSITE" id="PS50112"/>
    </source>
</evidence>
<dbReference type="PANTHER" id="PTHR32071">
    <property type="entry name" value="TRANSCRIPTIONAL REGULATORY PROTEIN"/>
    <property type="match status" value="1"/>
</dbReference>
<evidence type="ECO:0000256" key="5">
    <source>
        <dbReference type="ARBA" id="ARBA00023125"/>
    </source>
</evidence>
<dbReference type="InterPro" id="IPR009057">
    <property type="entry name" value="Homeodomain-like_sf"/>
</dbReference>
<keyword evidence="11" id="KW-1185">Reference proteome</keyword>
<evidence type="ECO:0000259" key="8">
    <source>
        <dbReference type="PROSITE" id="PS50045"/>
    </source>
</evidence>
<dbReference type="PANTHER" id="PTHR32071:SF57">
    <property type="entry name" value="C4-DICARBOXYLATE TRANSPORT TRANSCRIPTIONAL REGULATORY PROTEIN DCTD"/>
    <property type="match status" value="1"/>
</dbReference>
<evidence type="ECO:0000256" key="1">
    <source>
        <dbReference type="ARBA" id="ARBA00022741"/>
    </source>
</evidence>
<dbReference type="PROSITE" id="PS50112">
    <property type="entry name" value="PAS"/>
    <property type="match status" value="1"/>
</dbReference>
<evidence type="ECO:0000256" key="3">
    <source>
        <dbReference type="ARBA" id="ARBA00022840"/>
    </source>
</evidence>
<dbReference type="InterPro" id="IPR058031">
    <property type="entry name" value="AAA_lid_NorR"/>
</dbReference>
<keyword evidence="5" id="KW-0238">DNA-binding</keyword>
<dbReference type="Pfam" id="PF13426">
    <property type="entry name" value="PAS_9"/>
    <property type="match status" value="1"/>
</dbReference>
<dbReference type="EMBL" id="CP155571">
    <property type="protein sequence ID" value="XFO74597.1"/>
    <property type="molecule type" value="Genomic_DNA"/>
</dbReference>
<keyword evidence="6" id="KW-0804">Transcription</keyword>
<dbReference type="InterPro" id="IPR025943">
    <property type="entry name" value="Sigma_54_int_dom_ATP-bd_2"/>
</dbReference>
<evidence type="ECO:0000256" key="6">
    <source>
        <dbReference type="ARBA" id="ARBA00023163"/>
    </source>
</evidence>
<proteinExistence type="predicted"/>
<keyword evidence="1" id="KW-0547">Nucleotide-binding</keyword>
<evidence type="ECO:0000256" key="2">
    <source>
        <dbReference type="ARBA" id="ARBA00022797"/>
    </source>
</evidence>
<dbReference type="CDD" id="cd00130">
    <property type="entry name" value="PAS"/>
    <property type="match status" value="1"/>
</dbReference>
<dbReference type="PROSITE" id="PS00675">
    <property type="entry name" value="SIGMA54_INTERACT_1"/>
    <property type="match status" value="1"/>
</dbReference>
<dbReference type="PROSITE" id="PS50045">
    <property type="entry name" value="SIGMA54_INTERACT_4"/>
    <property type="match status" value="1"/>
</dbReference>
<feature type="domain" description="PAS" evidence="9">
    <location>
        <begin position="85"/>
        <end position="136"/>
    </location>
</feature>
<dbReference type="CDD" id="cd00009">
    <property type="entry name" value="AAA"/>
    <property type="match status" value="1"/>
</dbReference>
<name>A0ABZ3J875_SPOA4</name>
<dbReference type="InterPro" id="IPR035965">
    <property type="entry name" value="PAS-like_dom_sf"/>
</dbReference>
<dbReference type="InterPro" id="IPR025662">
    <property type="entry name" value="Sigma_54_int_dom_ATP-bd_1"/>
</dbReference>
<dbReference type="InterPro" id="IPR025944">
    <property type="entry name" value="Sigma_54_int_dom_CS"/>
</dbReference>
<dbReference type="SUPFAM" id="SSF46689">
    <property type="entry name" value="Homeodomain-like"/>
    <property type="match status" value="1"/>
</dbReference>
<dbReference type="PROSITE" id="PS00676">
    <property type="entry name" value="SIGMA54_INTERACT_2"/>
    <property type="match status" value="1"/>
</dbReference>
<protein>
    <recommendedName>
        <fullName evidence="7">HTH-type transcriptional regulatory protein TyrR</fullName>
    </recommendedName>
</protein>
<dbReference type="Pfam" id="PF18024">
    <property type="entry name" value="HTH_50"/>
    <property type="match status" value="1"/>
</dbReference>
<dbReference type="InterPro" id="IPR002078">
    <property type="entry name" value="Sigma_54_int"/>
</dbReference>
<dbReference type="PROSITE" id="PS00688">
    <property type="entry name" value="SIGMA54_INTERACT_3"/>
    <property type="match status" value="1"/>
</dbReference>
<feature type="domain" description="Sigma-54 factor interaction" evidence="8">
    <location>
        <begin position="213"/>
        <end position="443"/>
    </location>
</feature>
<dbReference type="Gene3D" id="3.30.450.20">
    <property type="entry name" value="PAS domain"/>
    <property type="match status" value="1"/>
</dbReference>